<accession>A0A179FYY5</accession>
<dbReference type="KEGG" id="pchm:VFPPC_15600"/>
<evidence type="ECO:0000313" key="1">
    <source>
        <dbReference type="EMBL" id="OAQ70597.2"/>
    </source>
</evidence>
<organism evidence="1 2">
    <name type="scientific">Pochonia chlamydosporia 170</name>
    <dbReference type="NCBI Taxonomy" id="1380566"/>
    <lineage>
        <taxon>Eukaryota</taxon>
        <taxon>Fungi</taxon>
        <taxon>Dikarya</taxon>
        <taxon>Ascomycota</taxon>
        <taxon>Pezizomycotina</taxon>
        <taxon>Sordariomycetes</taxon>
        <taxon>Hypocreomycetidae</taxon>
        <taxon>Hypocreales</taxon>
        <taxon>Clavicipitaceae</taxon>
        <taxon>Pochonia</taxon>
    </lineage>
</organism>
<dbReference type="GeneID" id="28857347"/>
<protein>
    <submittedName>
        <fullName evidence="1">Uncharacterized protein</fullName>
    </submittedName>
</protein>
<dbReference type="EMBL" id="LSBJ02000002">
    <property type="protein sequence ID" value="OAQ70597.2"/>
    <property type="molecule type" value="Genomic_DNA"/>
</dbReference>
<keyword evidence="2" id="KW-1185">Reference proteome</keyword>
<sequence length="112" mass="11959">MSVPDISSLTKLDFTRPGCRGSHCTARDHIVPHRTAQKCTTPHRPVRASELGRGAGVVWSGGSPGRDIQSINLVTISSREALSNCTRAGHGHCIRCSVQCSSCIKKGTTTMD</sequence>
<dbReference type="Proteomes" id="UP000078397">
    <property type="component" value="Unassembled WGS sequence"/>
</dbReference>
<reference evidence="1 2" key="1">
    <citation type="journal article" date="2016" name="PLoS Pathog.">
        <title>Biosynthesis of antibiotic leucinostatins in bio-control fungus Purpureocillium lilacinum and their inhibition on phytophthora revealed by genome mining.</title>
        <authorList>
            <person name="Wang G."/>
            <person name="Liu Z."/>
            <person name="Lin R."/>
            <person name="Li E."/>
            <person name="Mao Z."/>
            <person name="Ling J."/>
            <person name="Yang Y."/>
            <person name="Yin W.B."/>
            <person name="Xie B."/>
        </authorList>
    </citation>
    <scope>NUCLEOTIDE SEQUENCE [LARGE SCALE GENOMIC DNA]</scope>
    <source>
        <strain evidence="1">170</strain>
    </source>
</reference>
<proteinExistence type="predicted"/>
<evidence type="ECO:0000313" key="2">
    <source>
        <dbReference type="Proteomes" id="UP000078397"/>
    </source>
</evidence>
<comment type="caution">
    <text evidence="1">The sequence shown here is derived from an EMBL/GenBank/DDBJ whole genome shotgun (WGS) entry which is preliminary data.</text>
</comment>
<gene>
    <name evidence="1" type="ORF">VFPPC_15600</name>
</gene>
<name>A0A179FYY5_METCM</name>
<dbReference type="RefSeq" id="XP_022284587.1">
    <property type="nucleotide sequence ID" value="XM_022428973.1"/>
</dbReference>
<dbReference type="AlphaFoldDB" id="A0A179FYY5"/>